<comment type="caution">
    <text evidence="2">The sequence shown here is derived from an EMBL/GenBank/DDBJ whole genome shotgun (WGS) entry which is preliminary data.</text>
</comment>
<proteinExistence type="predicted"/>
<dbReference type="EMBL" id="QYUJ01000014">
    <property type="protein sequence ID" value="RJF73551.1"/>
    <property type="molecule type" value="Genomic_DNA"/>
</dbReference>
<evidence type="ECO:0000313" key="3">
    <source>
        <dbReference type="Proteomes" id="UP000286287"/>
    </source>
</evidence>
<sequence length="363" mass="39305">MVLLGVVTAALWAAYRRPPQVSLTRSVPPAGFMGGRVPLHVTLRLRSPLPMRVVWEDELPLSLIPEAPLAGKLLLLGDRSSELSTNLTLKKRGVYSWPGATVRWADPLGLFWRSLKVSPDTRLEVYPGTHGLTLPDLLRPLLSEGTLTRSLGLEDAISLRGAREYVYGDPPGRVHWKLSARTDTLMVRELERMAASSLTVFVDMFGNSDVYVESAVRLAASLIREAGELELPVAVATTGQQSPTGRGEASLHAALQVLARTQPNTLPPVIPPTRAGGNLIIITGRAGADLIRQAMHARAQASRVSIIALPEGFYLEPGENPRRQWGGLPDAVRELERMSGVLAGSGILVYVLRGNQSVLKIAP</sequence>
<dbReference type="OrthoDB" id="9778037at2"/>
<evidence type="ECO:0000313" key="2">
    <source>
        <dbReference type="EMBL" id="RJF73551.1"/>
    </source>
</evidence>
<dbReference type="PANTHER" id="PTHR34351:SF1">
    <property type="entry name" value="SLR1927 PROTEIN"/>
    <property type="match status" value="1"/>
</dbReference>
<evidence type="ECO:0000259" key="1">
    <source>
        <dbReference type="Pfam" id="PF01882"/>
    </source>
</evidence>
<organism evidence="2 3">
    <name type="scientific">Deinococcus cavernae</name>
    <dbReference type="NCBI Taxonomy" id="2320857"/>
    <lineage>
        <taxon>Bacteria</taxon>
        <taxon>Thermotogati</taxon>
        <taxon>Deinococcota</taxon>
        <taxon>Deinococci</taxon>
        <taxon>Deinococcales</taxon>
        <taxon>Deinococcaceae</taxon>
        <taxon>Deinococcus</taxon>
    </lineage>
</organism>
<accession>A0A418VBM1</accession>
<name>A0A418VBM1_9DEIO</name>
<dbReference type="InterPro" id="IPR002881">
    <property type="entry name" value="DUF58"/>
</dbReference>
<dbReference type="Proteomes" id="UP000286287">
    <property type="component" value="Unassembled WGS sequence"/>
</dbReference>
<dbReference type="Pfam" id="PF01882">
    <property type="entry name" value="DUF58"/>
    <property type="match status" value="1"/>
</dbReference>
<reference evidence="2 3" key="1">
    <citation type="submission" date="2018-09" db="EMBL/GenBank/DDBJ databases">
        <authorList>
            <person name="Zhu H."/>
        </authorList>
    </citation>
    <scope>NUCLEOTIDE SEQUENCE [LARGE SCALE GENOMIC DNA]</scope>
    <source>
        <strain evidence="2 3">K2S05-167</strain>
    </source>
</reference>
<keyword evidence="3" id="KW-1185">Reference proteome</keyword>
<dbReference type="AlphaFoldDB" id="A0A418VBM1"/>
<dbReference type="PANTHER" id="PTHR34351">
    <property type="entry name" value="SLR1927 PROTEIN-RELATED"/>
    <property type="match status" value="1"/>
</dbReference>
<gene>
    <name evidence="2" type="ORF">D3875_05905</name>
</gene>
<feature type="domain" description="DUF58" evidence="1">
    <location>
        <begin position="162"/>
        <end position="265"/>
    </location>
</feature>
<protein>
    <submittedName>
        <fullName evidence="2">DUF58 domain-containing protein</fullName>
    </submittedName>
</protein>